<evidence type="ECO:0000313" key="13">
    <source>
        <dbReference type="Proteomes" id="UP000092607"/>
    </source>
</evidence>
<dbReference type="RefSeq" id="WP_065273994.1">
    <property type="nucleotide sequence ID" value="NZ_LZMS01000013.1"/>
</dbReference>
<dbReference type="Gene3D" id="1.25.40.10">
    <property type="entry name" value="Tetratricopeptide repeat domain"/>
    <property type="match status" value="1"/>
</dbReference>
<feature type="domain" description="Surface lipoprotein assembly modifier C-terminal" evidence="10">
    <location>
        <begin position="264"/>
        <end position="551"/>
    </location>
</feature>
<dbReference type="Pfam" id="PF04575">
    <property type="entry name" value="SlipAM"/>
    <property type="match status" value="1"/>
</dbReference>
<dbReference type="EMBL" id="LZMS01000013">
    <property type="protein sequence ID" value="OBX66404.1"/>
    <property type="molecule type" value="Genomic_DNA"/>
</dbReference>
<evidence type="ECO:0000259" key="11">
    <source>
        <dbReference type="Pfam" id="PF24575"/>
    </source>
</evidence>
<keyword evidence="3" id="KW-0812">Transmembrane</keyword>
<comment type="caution">
    <text evidence="12">The sequence shown here is derived from an EMBL/GenBank/DDBJ whole genome shotgun (WGS) entry which is preliminary data.</text>
</comment>
<keyword evidence="2" id="KW-1134">Transmembrane beta strand</keyword>
<sequence length="551" mass="62096">MTCFLSKTNPALKVKHRLLKQLLLLLCVDTLTAQAYAHSHHMPIHTPTHELPSADGLSDESLGKDLDSLDSPDGLGDGLGDGFTSDGLKSDKSPLPINTLPINTLPINILPINQSNENQSAPPTVDVNFLLAQPEAFYHVFHQAIVQDDVATLRLLLPFYDRLPDDYQDDVLLLFAQSKLALSDGNTKLALNLLTDLSNKEPTLTAVKLQLASLLLTKKHDKHAQMVLDELKDDAHFLKLSKKEQRWVLSQSRYLHKKYKMGLDLGINYLHLDNINAASTITQPNIKKDAPKPAHGLALSLGVNKYTPLSHGISIYTALDVDGKFYDDKSHNELAVFAHAGLRKDHQKGYVDVVPFVGRIFATNQQLHGRLSPRKDSQGVAFGSHHRINDKWQNAFFVRMEKGNYAERYQGYDGKRYHVSDTILLQDGPNRRYSLGVGYQLGHLQDATKSSHATKIHFGVLQRLPNGLTVQGRMSAERERYHGKLLRLVNPNDVYRTDKTLTLQSSIWHKDIRWLGLTPKLTYRYSKNNSNLPALYSHNKQNFYLELSRSF</sequence>
<dbReference type="AlphaFoldDB" id="A0A1B8Q821"/>
<gene>
    <name evidence="12" type="ORF">A9309_01485</name>
</gene>
<dbReference type="InterPro" id="IPR057556">
    <property type="entry name" value="TPR_Slam"/>
</dbReference>
<evidence type="ECO:0000256" key="7">
    <source>
        <dbReference type="ARBA" id="ARBA00023609"/>
    </source>
</evidence>
<evidence type="ECO:0000256" key="6">
    <source>
        <dbReference type="ARBA" id="ARBA00023237"/>
    </source>
</evidence>
<reference evidence="12 13" key="1">
    <citation type="submission" date="2016-06" db="EMBL/GenBank/DDBJ databases">
        <title>Draft genome of Moraxella lacunata CCUG 57757A.</title>
        <authorList>
            <person name="Salva-Serra F."/>
            <person name="Engstrom-Jakobsson H."/>
            <person name="Thorell K."/>
            <person name="Gonzales-Siles L."/>
            <person name="Karlsson R."/>
            <person name="Boulund F."/>
            <person name="Engstrand L."/>
            <person name="Kristiansson E."/>
            <person name="Moore E."/>
        </authorList>
    </citation>
    <scope>NUCLEOTIDE SEQUENCE [LARGE SCALE GENOMIC DNA]</scope>
    <source>
        <strain evidence="12 13">CCUG 57757A</strain>
    </source>
</reference>
<keyword evidence="4 9" id="KW-0732">Signal</keyword>
<evidence type="ECO:0000259" key="10">
    <source>
        <dbReference type="Pfam" id="PF04575"/>
    </source>
</evidence>
<evidence type="ECO:0000256" key="3">
    <source>
        <dbReference type="ARBA" id="ARBA00022692"/>
    </source>
</evidence>
<dbReference type="InterPro" id="IPR011990">
    <property type="entry name" value="TPR-like_helical_dom_sf"/>
</dbReference>
<accession>A0A1B8Q821</accession>
<feature type="region of interest" description="Disordered" evidence="8">
    <location>
        <begin position="44"/>
        <end position="71"/>
    </location>
</feature>
<evidence type="ECO:0000256" key="4">
    <source>
        <dbReference type="ARBA" id="ARBA00022729"/>
    </source>
</evidence>
<comment type="similarity">
    <text evidence="7">Belongs to the Slam family.</text>
</comment>
<organism evidence="12 13">
    <name type="scientific">Moraxella lacunata</name>
    <dbReference type="NCBI Taxonomy" id="477"/>
    <lineage>
        <taxon>Bacteria</taxon>
        <taxon>Pseudomonadati</taxon>
        <taxon>Pseudomonadota</taxon>
        <taxon>Gammaproteobacteria</taxon>
        <taxon>Moraxellales</taxon>
        <taxon>Moraxellaceae</taxon>
        <taxon>Moraxella</taxon>
    </lineage>
</organism>
<proteinExistence type="inferred from homology"/>
<dbReference type="Pfam" id="PF24575">
    <property type="entry name" value="TPR_Slam"/>
    <property type="match status" value="1"/>
</dbReference>
<evidence type="ECO:0000256" key="1">
    <source>
        <dbReference type="ARBA" id="ARBA00004571"/>
    </source>
</evidence>
<protein>
    <recommendedName>
        <fullName evidence="14">TPR repeat-containing protein NMB0313</fullName>
    </recommendedName>
</protein>
<feature type="domain" description="Surface lipoprotein assembly modifier N-terminal TPR repeats region" evidence="11">
    <location>
        <begin position="129"/>
        <end position="225"/>
    </location>
</feature>
<name>A0A1B8Q821_MORLA</name>
<dbReference type="InterPro" id="IPR007655">
    <property type="entry name" value="Slam_C"/>
</dbReference>
<evidence type="ECO:0000256" key="8">
    <source>
        <dbReference type="SAM" id="MobiDB-lite"/>
    </source>
</evidence>
<evidence type="ECO:0008006" key="14">
    <source>
        <dbReference type="Google" id="ProtNLM"/>
    </source>
</evidence>
<dbReference type="Proteomes" id="UP000092607">
    <property type="component" value="Unassembled WGS sequence"/>
</dbReference>
<dbReference type="GO" id="GO:0009279">
    <property type="term" value="C:cell outer membrane"/>
    <property type="evidence" value="ECO:0007669"/>
    <property type="project" value="UniProtKB-SubCell"/>
</dbReference>
<feature type="signal peptide" evidence="9">
    <location>
        <begin position="1"/>
        <end position="37"/>
    </location>
</feature>
<dbReference type="OrthoDB" id="7525402at2"/>
<feature type="chain" id="PRO_5008612219" description="TPR repeat-containing protein NMB0313" evidence="9">
    <location>
        <begin position="38"/>
        <end position="551"/>
    </location>
</feature>
<comment type="subcellular location">
    <subcellularLocation>
        <location evidence="1">Cell outer membrane</location>
        <topology evidence="1">Multi-pass membrane protein</topology>
    </subcellularLocation>
</comment>
<keyword evidence="5" id="KW-0472">Membrane</keyword>
<keyword evidence="6" id="KW-0998">Cell outer membrane</keyword>
<evidence type="ECO:0000313" key="12">
    <source>
        <dbReference type="EMBL" id="OBX66404.1"/>
    </source>
</evidence>
<evidence type="ECO:0000256" key="5">
    <source>
        <dbReference type="ARBA" id="ARBA00023136"/>
    </source>
</evidence>
<evidence type="ECO:0000256" key="9">
    <source>
        <dbReference type="SAM" id="SignalP"/>
    </source>
</evidence>
<evidence type="ECO:0000256" key="2">
    <source>
        <dbReference type="ARBA" id="ARBA00022452"/>
    </source>
</evidence>